<name>A0A1B7LWL5_9MICC</name>
<keyword evidence="2" id="KW-0067">ATP-binding</keyword>
<dbReference type="Pfam" id="PF03969">
    <property type="entry name" value="AFG1_ATPase"/>
    <property type="match status" value="1"/>
</dbReference>
<dbReference type="PANTHER" id="PTHR12169">
    <property type="entry name" value="ATPASE N2B"/>
    <property type="match status" value="1"/>
</dbReference>
<protein>
    <submittedName>
        <fullName evidence="3">ATPase</fullName>
    </submittedName>
</protein>
<dbReference type="Gene3D" id="3.40.50.300">
    <property type="entry name" value="P-loop containing nucleotide triphosphate hydrolases"/>
    <property type="match status" value="1"/>
</dbReference>
<evidence type="ECO:0000313" key="3">
    <source>
        <dbReference type="EMBL" id="OAV59426.1"/>
    </source>
</evidence>
<keyword evidence="1" id="KW-0547">Nucleotide-binding</keyword>
<dbReference type="OrthoDB" id="9774491at2"/>
<keyword evidence="4" id="KW-1185">Reference proteome</keyword>
<organism evidence="3 4">
    <name type="scientific">Enteractinococcus helveticum</name>
    <dbReference type="NCBI Taxonomy" id="1837282"/>
    <lineage>
        <taxon>Bacteria</taxon>
        <taxon>Bacillati</taxon>
        <taxon>Actinomycetota</taxon>
        <taxon>Actinomycetes</taxon>
        <taxon>Micrococcales</taxon>
        <taxon>Micrococcaceae</taxon>
    </lineage>
</organism>
<dbReference type="GO" id="GO:0016887">
    <property type="term" value="F:ATP hydrolysis activity"/>
    <property type="evidence" value="ECO:0007669"/>
    <property type="project" value="InterPro"/>
</dbReference>
<dbReference type="GO" id="GO:0051301">
    <property type="term" value="P:cell division"/>
    <property type="evidence" value="ECO:0007669"/>
    <property type="project" value="TreeGrafter"/>
</dbReference>
<sequence>METTEVVLQSSEAVIAHIENHATPGGVILDPEQRRLVEEITAFLHNAATAGHTAKLGQSGYFVYGPPGRGKTWLMTQLFETAPYPAETKRQVHFHDFFRGLQRQLGAKTSTREAIEATLQDLLTGTELFFFDELHVHDPGSAVLLNRLLAAIAEHGIPTLITSNYEPEGLLQEPAFHHVIEPGIKILREHFSVLTLDGGTDYRLQHVSHDAGFASGRWLVVEPGHTPAQTLRAAGLVPPEPEEATTVLEGHRVLRALAARGRQIWFDFADLLQARSVTSDFMELVEDYDQWVLTGVPKLSNTDPASRQRFVTLIDVLVDRDIPLTVCATVPRTELSHTEEPPPDLFRTMSRLALLGDH</sequence>
<evidence type="ECO:0000313" key="4">
    <source>
        <dbReference type="Proteomes" id="UP000078292"/>
    </source>
</evidence>
<accession>A0A1B7LWL5</accession>
<gene>
    <name evidence="3" type="ORF">A6F49_16400</name>
</gene>
<dbReference type="PANTHER" id="PTHR12169:SF6">
    <property type="entry name" value="AFG1-LIKE ATPASE"/>
    <property type="match status" value="1"/>
</dbReference>
<dbReference type="SUPFAM" id="SSF52540">
    <property type="entry name" value="P-loop containing nucleoside triphosphate hydrolases"/>
    <property type="match status" value="1"/>
</dbReference>
<proteinExistence type="predicted"/>
<dbReference type="InterPro" id="IPR027417">
    <property type="entry name" value="P-loop_NTPase"/>
</dbReference>
<dbReference type="Proteomes" id="UP000078292">
    <property type="component" value="Unassembled WGS sequence"/>
</dbReference>
<reference evidence="3 4" key="1">
    <citation type="submission" date="2016-04" db="EMBL/GenBank/DDBJ databases">
        <title>First whole genome shotgun sequence of the bacterium Enteractinococcus sp. strain UASWS1574.</title>
        <authorList>
            <person name="Crovadore J."/>
            <person name="Chablais R."/>
            <person name="Lefort F."/>
        </authorList>
    </citation>
    <scope>NUCLEOTIDE SEQUENCE [LARGE SCALE GENOMIC DNA]</scope>
    <source>
        <strain evidence="3 4">UASWS1574</strain>
    </source>
</reference>
<dbReference type="NCBIfam" id="NF040713">
    <property type="entry name" value="ZapE"/>
    <property type="match status" value="1"/>
</dbReference>
<dbReference type="STRING" id="1837282.A6F49_16400"/>
<comment type="caution">
    <text evidence="3">The sequence shown here is derived from an EMBL/GenBank/DDBJ whole genome shotgun (WGS) entry which is preliminary data.</text>
</comment>
<dbReference type="GO" id="GO:0005524">
    <property type="term" value="F:ATP binding"/>
    <property type="evidence" value="ECO:0007669"/>
    <property type="project" value="UniProtKB-KW"/>
</dbReference>
<dbReference type="GO" id="GO:0032153">
    <property type="term" value="C:cell division site"/>
    <property type="evidence" value="ECO:0007669"/>
    <property type="project" value="TreeGrafter"/>
</dbReference>
<dbReference type="EMBL" id="LXEY01000022">
    <property type="protein sequence ID" value="OAV59426.1"/>
    <property type="molecule type" value="Genomic_DNA"/>
</dbReference>
<evidence type="ECO:0000256" key="1">
    <source>
        <dbReference type="ARBA" id="ARBA00022741"/>
    </source>
</evidence>
<dbReference type="RefSeq" id="WP_052504987.1">
    <property type="nucleotide sequence ID" value="NZ_LXEY01000022.1"/>
</dbReference>
<dbReference type="GO" id="GO:0005737">
    <property type="term" value="C:cytoplasm"/>
    <property type="evidence" value="ECO:0007669"/>
    <property type="project" value="TreeGrafter"/>
</dbReference>
<dbReference type="InterPro" id="IPR005654">
    <property type="entry name" value="ATPase_AFG1-like"/>
</dbReference>
<dbReference type="AlphaFoldDB" id="A0A1B7LWL5"/>
<evidence type="ECO:0000256" key="2">
    <source>
        <dbReference type="ARBA" id="ARBA00022840"/>
    </source>
</evidence>